<dbReference type="EMBL" id="JAODUO010002686">
    <property type="protein sequence ID" value="KAK2150963.1"/>
    <property type="molecule type" value="Genomic_DNA"/>
</dbReference>
<dbReference type="GO" id="GO:0010185">
    <property type="term" value="P:regulation of cellular defense response"/>
    <property type="evidence" value="ECO:0007669"/>
    <property type="project" value="UniProtKB-ARBA"/>
</dbReference>
<evidence type="ECO:0000256" key="6">
    <source>
        <dbReference type="ARBA" id="ARBA00022837"/>
    </source>
</evidence>
<dbReference type="Gene3D" id="2.60.40.10">
    <property type="entry name" value="Immunoglobulins"/>
    <property type="match status" value="2"/>
</dbReference>
<dbReference type="CDD" id="cd00063">
    <property type="entry name" value="FN3"/>
    <property type="match status" value="2"/>
</dbReference>
<dbReference type="InterPro" id="IPR013783">
    <property type="entry name" value="Ig-like_fold"/>
</dbReference>
<dbReference type="SUPFAM" id="SSF49265">
    <property type="entry name" value="Fibronectin type III"/>
    <property type="match status" value="1"/>
</dbReference>
<gene>
    <name evidence="9" type="ORF">NP493_2705g00003</name>
</gene>
<evidence type="ECO:0000256" key="4">
    <source>
        <dbReference type="ARBA" id="ARBA00022723"/>
    </source>
</evidence>
<dbReference type="SUPFAM" id="SSF49785">
    <property type="entry name" value="Galactose-binding domain-like"/>
    <property type="match status" value="1"/>
</dbReference>
<dbReference type="AlphaFoldDB" id="A0AAD9JD90"/>
<dbReference type="InterPro" id="IPR008979">
    <property type="entry name" value="Galactose-bd-like_sf"/>
</dbReference>
<dbReference type="InterPro" id="IPR051941">
    <property type="entry name" value="BG_Antigen-Binding_Lectin"/>
</dbReference>
<dbReference type="PROSITE" id="PS50853">
    <property type="entry name" value="FN3"/>
    <property type="match status" value="1"/>
</dbReference>
<dbReference type="InterPro" id="IPR003961">
    <property type="entry name" value="FN3_dom"/>
</dbReference>
<comment type="subunit">
    <text evidence="3">Homotrimer.</text>
</comment>
<comment type="similarity">
    <text evidence="2">Belongs to the fucolectin family.</text>
</comment>
<dbReference type="PANTHER" id="PTHR45713:SF6">
    <property type="entry name" value="F5_8 TYPE C DOMAIN-CONTAINING PROTEIN"/>
    <property type="match status" value="1"/>
</dbReference>
<sequence length="529" mass="58310">MLSCRVAHIISAYVINFLGKYCRFASTSSSQDRCIFPCRCTKGCDTTTGDCLHGGRCEDGHPSGYRWSGVACRTGNVVYHKTASQTSDPVTRWSEWFPADRAVDGNTDPSMGNGHCAHPETKWGQHAWWTVDLEETFHIYQVIIYNRDSDADRLDAFTISVGDSPDKTTECAEHVGSVGPGATVNVSCSAVGRYLKFRREGDNSYVTGLCEVVAIGRRLISCQHCPVGTSCNDVIGCDACARGKQQPDCVKVCDDNSYGVNCREECGHCKDNEQCDKESGICASGCEMWYTPDLCKSFIQLPYFKTIDKPRVEDVTSSSVALSWPKATDVTPGLESRYYYVVWLGLRGGTFDNVSRQQDAAGLNTLKSRLTGLSFNTNYSVKIEPVRQQKQLHQSGRNTQVVDFKTSCTIPESPTIKNVARTTQNGSVDASIVVTWKKLTNSGCDELVGIGILYKRQTSSNDQWSYKAAQQVTSTHLAITELAPDVYEVKVTATNNEDITSTSSTVVADLRTGMSSLLLHKHTIMLYRM</sequence>
<dbReference type="SMART" id="SM00607">
    <property type="entry name" value="FTP"/>
    <property type="match status" value="1"/>
</dbReference>
<keyword evidence="10" id="KW-1185">Reference proteome</keyword>
<evidence type="ECO:0000256" key="3">
    <source>
        <dbReference type="ARBA" id="ARBA00011233"/>
    </source>
</evidence>
<dbReference type="SMART" id="SM00060">
    <property type="entry name" value="FN3"/>
    <property type="match status" value="2"/>
</dbReference>
<comment type="function">
    <text evidence="1">Acts as a defensive agent. Recognizes blood group fucosylated oligosaccharides including A, B, H and Lewis B-type antigens. Does not recognize Lewis A antigen and has low affinity for monovalent haptens.</text>
</comment>
<name>A0AAD9JD90_RIDPI</name>
<keyword evidence="5" id="KW-0430">Lectin</keyword>
<evidence type="ECO:0000259" key="8">
    <source>
        <dbReference type="PROSITE" id="PS50853"/>
    </source>
</evidence>
<accession>A0AAD9JD90</accession>
<dbReference type="GO" id="GO:0046872">
    <property type="term" value="F:metal ion binding"/>
    <property type="evidence" value="ECO:0007669"/>
    <property type="project" value="UniProtKB-KW"/>
</dbReference>
<evidence type="ECO:0000256" key="1">
    <source>
        <dbReference type="ARBA" id="ARBA00002219"/>
    </source>
</evidence>
<dbReference type="Pfam" id="PF22633">
    <property type="entry name" value="F5_F8_type_C_2"/>
    <property type="match status" value="1"/>
</dbReference>
<keyword evidence="7" id="KW-1015">Disulfide bond</keyword>
<dbReference type="Proteomes" id="UP001209878">
    <property type="component" value="Unassembled WGS sequence"/>
</dbReference>
<dbReference type="Gene3D" id="2.60.120.260">
    <property type="entry name" value="Galactose-binding domain-like"/>
    <property type="match status" value="1"/>
</dbReference>
<dbReference type="PANTHER" id="PTHR45713">
    <property type="entry name" value="FTP DOMAIN-CONTAINING PROTEIN"/>
    <property type="match status" value="1"/>
</dbReference>
<comment type="caution">
    <text evidence="9">The sequence shown here is derived from an EMBL/GenBank/DDBJ whole genome shotgun (WGS) entry which is preliminary data.</text>
</comment>
<protein>
    <recommendedName>
        <fullName evidence="8">Fibronectin type-III domain-containing protein</fullName>
    </recommendedName>
</protein>
<evidence type="ECO:0000256" key="5">
    <source>
        <dbReference type="ARBA" id="ARBA00022734"/>
    </source>
</evidence>
<keyword evidence="6" id="KW-0106">Calcium</keyword>
<organism evidence="9 10">
    <name type="scientific">Ridgeia piscesae</name>
    <name type="common">Tubeworm</name>
    <dbReference type="NCBI Taxonomy" id="27915"/>
    <lineage>
        <taxon>Eukaryota</taxon>
        <taxon>Metazoa</taxon>
        <taxon>Spiralia</taxon>
        <taxon>Lophotrochozoa</taxon>
        <taxon>Annelida</taxon>
        <taxon>Polychaeta</taxon>
        <taxon>Sedentaria</taxon>
        <taxon>Canalipalpata</taxon>
        <taxon>Sabellida</taxon>
        <taxon>Siboglinidae</taxon>
        <taxon>Ridgeia</taxon>
    </lineage>
</organism>
<evidence type="ECO:0000256" key="7">
    <source>
        <dbReference type="ARBA" id="ARBA00023157"/>
    </source>
</evidence>
<dbReference type="InterPro" id="IPR006585">
    <property type="entry name" value="FTP1"/>
</dbReference>
<feature type="domain" description="Fibronectin type-III" evidence="8">
    <location>
        <begin position="306"/>
        <end position="409"/>
    </location>
</feature>
<dbReference type="GO" id="GO:0001868">
    <property type="term" value="P:regulation of complement activation, lectin pathway"/>
    <property type="evidence" value="ECO:0007669"/>
    <property type="project" value="UniProtKB-ARBA"/>
</dbReference>
<evidence type="ECO:0000256" key="2">
    <source>
        <dbReference type="ARBA" id="ARBA00010147"/>
    </source>
</evidence>
<reference evidence="9" key="1">
    <citation type="journal article" date="2023" name="Mol. Biol. Evol.">
        <title>Third-Generation Sequencing Reveals the Adaptive Role of the Epigenome in Three Deep-Sea Polychaetes.</title>
        <authorList>
            <person name="Perez M."/>
            <person name="Aroh O."/>
            <person name="Sun Y."/>
            <person name="Lan Y."/>
            <person name="Juniper S.K."/>
            <person name="Young C.R."/>
            <person name="Angers B."/>
            <person name="Qian P.Y."/>
        </authorList>
    </citation>
    <scope>NUCLEOTIDE SEQUENCE</scope>
    <source>
        <strain evidence="9">R07B-5</strain>
    </source>
</reference>
<proteinExistence type="inferred from homology"/>
<dbReference type="InterPro" id="IPR036116">
    <property type="entry name" value="FN3_sf"/>
</dbReference>
<evidence type="ECO:0000313" key="9">
    <source>
        <dbReference type="EMBL" id="KAK2150963.1"/>
    </source>
</evidence>
<dbReference type="GO" id="GO:0042806">
    <property type="term" value="F:fucose binding"/>
    <property type="evidence" value="ECO:0007669"/>
    <property type="project" value="UniProtKB-ARBA"/>
</dbReference>
<evidence type="ECO:0000313" key="10">
    <source>
        <dbReference type="Proteomes" id="UP001209878"/>
    </source>
</evidence>
<keyword evidence="4" id="KW-0479">Metal-binding</keyword>